<evidence type="ECO:0000256" key="1">
    <source>
        <dbReference type="SAM" id="SignalP"/>
    </source>
</evidence>
<keyword evidence="1" id="KW-0732">Signal</keyword>
<feature type="chain" id="PRO_5034218848" evidence="1">
    <location>
        <begin position="19"/>
        <end position="212"/>
    </location>
</feature>
<comment type="caution">
    <text evidence="2">The sequence shown here is derived from an EMBL/GenBank/DDBJ whole genome shotgun (WGS) entry which is preliminary data.</text>
</comment>
<dbReference type="OrthoDB" id="3090254at2759"/>
<protein>
    <submittedName>
        <fullName evidence="2">Uncharacterized protein</fullName>
    </submittedName>
</protein>
<organism evidence="2">
    <name type="scientific">Psilocybe cubensis</name>
    <name type="common">Psychedelic mushroom</name>
    <name type="synonym">Stropharia cubensis</name>
    <dbReference type="NCBI Taxonomy" id="181762"/>
    <lineage>
        <taxon>Eukaryota</taxon>
        <taxon>Fungi</taxon>
        <taxon>Dikarya</taxon>
        <taxon>Basidiomycota</taxon>
        <taxon>Agaricomycotina</taxon>
        <taxon>Agaricomycetes</taxon>
        <taxon>Agaricomycetidae</taxon>
        <taxon>Agaricales</taxon>
        <taxon>Agaricineae</taxon>
        <taxon>Strophariaceae</taxon>
        <taxon>Psilocybe</taxon>
    </lineage>
</organism>
<dbReference type="EMBL" id="JAFIQS010000002">
    <property type="protein sequence ID" value="KAG5173248.1"/>
    <property type="molecule type" value="Genomic_DNA"/>
</dbReference>
<accession>A0A8H7Y8U4</accession>
<feature type="signal peptide" evidence="1">
    <location>
        <begin position="1"/>
        <end position="18"/>
    </location>
</feature>
<evidence type="ECO:0000313" key="2">
    <source>
        <dbReference type="EMBL" id="KAG5173248.1"/>
    </source>
</evidence>
<reference evidence="2" key="1">
    <citation type="submission" date="2021-02" db="EMBL/GenBank/DDBJ databases">
        <title>Psilocybe cubensis genome.</title>
        <authorList>
            <person name="Mckernan K.J."/>
            <person name="Crawford S."/>
            <person name="Trippe A."/>
            <person name="Kane L.T."/>
            <person name="Mclaughlin S."/>
        </authorList>
    </citation>
    <scope>NUCLEOTIDE SEQUENCE [LARGE SCALE GENOMIC DNA]</scope>
    <source>
        <strain evidence="2">MGC-MH-2018</strain>
    </source>
</reference>
<dbReference type="AlphaFoldDB" id="A0A8H7Y8U4"/>
<proteinExistence type="predicted"/>
<name>A0A8H7Y8U4_PSICU</name>
<gene>
    <name evidence="2" type="ORF">JR316_002758</name>
</gene>
<sequence length="212" mass="23811">MAGYFMDAALILAGVISAFEDEHNKERKDRAHDLAHSLQDISERIHSTYTSVLDLLSKGSSDIAIWKAAISDKGIQTINKEIKYFEEFQVPNMNITESNIFLMRKLELRTQGFLTSIKSTLPPVAEIKAAMGTFDDLVKNGEITKEKAEQGKQKVLAEYHGIDIQLPSLPSNRSIYDELHQRDVTTKVYMGGDPSFEDTEKWVISIEDGSAK</sequence>